<keyword evidence="15" id="KW-1185">Reference proteome</keyword>
<dbReference type="InterPro" id="IPR000550">
    <property type="entry name" value="Hppk"/>
</dbReference>
<dbReference type="UniPathway" id="UPA00077">
    <property type="reaction ID" value="UER00155"/>
</dbReference>
<keyword evidence="6" id="KW-0547">Nucleotide-binding</keyword>
<evidence type="ECO:0000313" key="14">
    <source>
        <dbReference type="EMBL" id="ESK51948.1"/>
    </source>
</evidence>
<keyword evidence="9" id="KW-0289">Folate biosynthesis</keyword>
<keyword evidence="5" id="KW-0808">Transferase</keyword>
<dbReference type="OrthoDB" id="9790168at2"/>
<accession>V2UBU0</accession>
<evidence type="ECO:0000256" key="12">
    <source>
        <dbReference type="ARBA" id="ARBA00033413"/>
    </source>
</evidence>
<organism evidence="14 15">
    <name type="scientific">Acinetobacter brisouii CIP 110357</name>
    <dbReference type="NCBI Taxonomy" id="1341683"/>
    <lineage>
        <taxon>Bacteria</taxon>
        <taxon>Pseudomonadati</taxon>
        <taxon>Pseudomonadota</taxon>
        <taxon>Gammaproteobacteria</taxon>
        <taxon>Moraxellales</taxon>
        <taxon>Moraxellaceae</taxon>
        <taxon>Acinetobacter</taxon>
    </lineage>
</organism>
<dbReference type="GO" id="GO:0005524">
    <property type="term" value="F:ATP binding"/>
    <property type="evidence" value="ECO:0007669"/>
    <property type="project" value="UniProtKB-KW"/>
</dbReference>
<comment type="caution">
    <text evidence="14">The sequence shown here is derived from an EMBL/GenBank/DDBJ whole genome shotgun (WGS) entry which is preliminary data.</text>
</comment>
<sequence>MNANDTIFALALASNFQPKQHLTWAIQQLACLGTLELSHVYQIPCRDGVGEDYLNCACILRSHLSSQDLQDLLKDLEQHTGRVRPSHKISLDIDLIAWGKQLSELQLNQKKMPFAPDVKIPMYELIASDDFSYTETVNYPKIRLPLESIDCAIAAS</sequence>
<dbReference type="Proteomes" id="UP000018418">
    <property type="component" value="Unassembled WGS sequence"/>
</dbReference>
<evidence type="ECO:0000256" key="9">
    <source>
        <dbReference type="ARBA" id="ARBA00022909"/>
    </source>
</evidence>
<dbReference type="EC" id="2.7.6.3" evidence="3"/>
<gene>
    <name evidence="14" type="ORF">P255_01043</name>
</gene>
<evidence type="ECO:0000256" key="11">
    <source>
        <dbReference type="ARBA" id="ARBA00029766"/>
    </source>
</evidence>
<dbReference type="Gene3D" id="3.30.70.560">
    <property type="entry name" value="7,8-Dihydro-6-hydroxymethylpterin-pyrophosphokinase HPPK"/>
    <property type="match status" value="1"/>
</dbReference>
<reference evidence="14 15" key="1">
    <citation type="submission" date="2013-10" db="EMBL/GenBank/DDBJ databases">
        <title>The Genome Sequence of Acinetobacter brisouii CIP 110357.</title>
        <authorList>
            <consortium name="The Broad Institute Genomics Platform"/>
            <consortium name="The Broad Institute Genome Sequencing Center for Infectious Disease"/>
            <person name="Cerqueira G."/>
            <person name="Feldgarden M."/>
            <person name="Courvalin P."/>
            <person name="Grillot-Courvalin C."/>
            <person name="Clermont D."/>
            <person name="Rocha E."/>
            <person name="Yoon E.-J."/>
            <person name="Nemec A."/>
            <person name="Young S.K."/>
            <person name="Zeng Q."/>
            <person name="Gargeya S."/>
            <person name="Fitzgerald M."/>
            <person name="Abouelleil A."/>
            <person name="Alvarado L."/>
            <person name="Berlin A.M."/>
            <person name="Chapman S.B."/>
            <person name="Gainer-Dewar J."/>
            <person name="Goldberg J."/>
            <person name="Gnerre S."/>
            <person name="Griggs A."/>
            <person name="Gujja S."/>
            <person name="Hansen M."/>
            <person name="Howarth C."/>
            <person name="Imamovic A."/>
            <person name="Ireland A."/>
            <person name="Larimer J."/>
            <person name="McCowan C."/>
            <person name="Murphy C."/>
            <person name="Pearson M."/>
            <person name="Poon T.W."/>
            <person name="Priest M."/>
            <person name="Roberts A."/>
            <person name="Saif S."/>
            <person name="Shea T."/>
            <person name="Sykes S."/>
            <person name="Wortman J."/>
            <person name="Nusbaum C."/>
            <person name="Birren B."/>
        </authorList>
    </citation>
    <scope>NUCLEOTIDE SEQUENCE [LARGE SCALE GENOMIC DNA]</scope>
    <source>
        <strain evidence="14 15">CIP 110357</strain>
    </source>
</reference>
<dbReference type="PANTHER" id="PTHR43071">
    <property type="entry name" value="2-AMINO-4-HYDROXY-6-HYDROXYMETHYLDIHYDROPTERIDINE PYROPHOSPHOKINASE"/>
    <property type="match status" value="1"/>
</dbReference>
<dbReference type="PATRIC" id="fig|1341683.3.peg.1032"/>
<dbReference type="GO" id="GO:0003848">
    <property type="term" value="F:2-amino-4-hydroxy-6-hydroxymethyldihydropteridine diphosphokinase activity"/>
    <property type="evidence" value="ECO:0007669"/>
    <property type="project" value="UniProtKB-EC"/>
</dbReference>
<dbReference type="EMBL" id="AYEU01000004">
    <property type="protein sequence ID" value="ESK51948.1"/>
    <property type="molecule type" value="Genomic_DNA"/>
</dbReference>
<dbReference type="InterPro" id="IPR035907">
    <property type="entry name" value="Hppk_sf"/>
</dbReference>
<evidence type="ECO:0000256" key="2">
    <source>
        <dbReference type="ARBA" id="ARBA00005810"/>
    </source>
</evidence>
<feature type="domain" description="7,8-dihydro-6-hydroxymethylpterin-pyrophosphokinase" evidence="13">
    <location>
        <begin position="10"/>
        <end position="124"/>
    </location>
</feature>
<evidence type="ECO:0000256" key="6">
    <source>
        <dbReference type="ARBA" id="ARBA00022741"/>
    </source>
</evidence>
<proteinExistence type="inferred from homology"/>
<dbReference type="AlphaFoldDB" id="V2UBU0"/>
<keyword evidence="7 14" id="KW-0418">Kinase</keyword>
<dbReference type="SUPFAM" id="SSF55083">
    <property type="entry name" value="6-hydroxymethyl-7,8-dihydropterin pyrophosphokinase, HPPK"/>
    <property type="match status" value="1"/>
</dbReference>
<dbReference type="GO" id="GO:0046654">
    <property type="term" value="P:tetrahydrofolate biosynthetic process"/>
    <property type="evidence" value="ECO:0007669"/>
    <property type="project" value="UniProtKB-UniPathway"/>
</dbReference>
<keyword evidence="8" id="KW-0067">ATP-binding</keyword>
<comment type="similarity">
    <text evidence="2">Belongs to the HPPK family.</text>
</comment>
<dbReference type="RefSeq" id="WP_004901141.1">
    <property type="nucleotide sequence ID" value="NZ_BBTI01000008.1"/>
</dbReference>
<dbReference type="GO" id="GO:0046656">
    <property type="term" value="P:folic acid biosynthetic process"/>
    <property type="evidence" value="ECO:0007669"/>
    <property type="project" value="UniProtKB-KW"/>
</dbReference>
<dbReference type="GO" id="GO:0016301">
    <property type="term" value="F:kinase activity"/>
    <property type="evidence" value="ECO:0007669"/>
    <property type="project" value="UniProtKB-KW"/>
</dbReference>
<comment type="function">
    <text evidence="10">Catalyzes the transfer of pyrophosphate from adenosine triphosphate (ATP) to 6-hydroxymethyl-7,8-dihydropterin, an enzymatic step in folate biosynthesis pathway.</text>
</comment>
<protein>
    <recommendedName>
        <fullName evidence="4">2-amino-4-hydroxy-6-hydroxymethyldihydropteridine pyrophosphokinase</fullName>
        <ecNumber evidence="3">2.7.6.3</ecNumber>
    </recommendedName>
    <alternativeName>
        <fullName evidence="11">6-hydroxymethyl-7,8-dihydropterin pyrophosphokinase</fullName>
    </alternativeName>
    <alternativeName>
        <fullName evidence="12">7,8-dihydro-6-hydroxymethylpterin-pyrophosphokinase</fullName>
    </alternativeName>
</protein>
<dbReference type="HOGENOM" id="CLU_153643_0_0_6"/>
<dbReference type="Pfam" id="PF01288">
    <property type="entry name" value="HPPK"/>
    <property type="match status" value="1"/>
</dbReference>
<evidence type="ECO:0000256" key="8">
    <source>
        <dbReference type="ARBA" id="ARBA00022840"/>
    </source>
</evidence>
<evidence type="ECO:0000256" key="4">
    <source>
        <dbReference type="ARBA" id="ARBA00016218"/>
    </source>
</evidence>
<dbReference type="PANTHER" id="PTHR43071:SF1">
    <property type="entry name" value="2-AMINO-4-HYDROXY-6-HYDROXYMETHYLDIHYDROPTERIDINE PYROPHOSPHOKINASE"/>
    <property type="match status" value="1"/>
</dbReference>
<dbReference type="STRING" id="396323.VH98_07105"/>
<comment type="pathway">
    <text evidence="1">Cofactor biosynthesis; tetrahydrofolate biosynthesis; 2-amino-4-hydroxy-6-hydroxymethyl-7,8-dihydropteridine diphosphate from 7,8-dihydroneopterin triphosphate: step 4/4.</text>
</comment>
<name>V2UBU0_9GAMM</name>
<evidence type="ECO:0000256" key="3">
    <source>
        <dbReference type="ARBA" id="ARBA00013253"/>
    </source>
</evidence>
<evidence type="ECO:0000256" key="10">
    <source>
        <dbReference type="ARBA" id="ARBA00029409"/>
    </source>
</evidence>
<evidence type="ECO:0000256" key="1">
    <source>
        <dbReference type="ARBA" id="ARBA00005051"/>
    </source>
</evidence>
<evidence type="ECO:0000256" key="7">
    <source>
        <dbReference type="ARBA" id="ARBA00022777"/>
    </source>
</evidence>
<evidence type="ECO:0000259" key="13">
    <source>
        <dbReference type="Pfam" id="PF01288"/>
    </source>
</evidence>
<evidence type="ECO:0000313" key="15">
    <source>
        <dbReference type="Proteomes" id="UP000018418"/>
    </source>
</evidence>
<evidence type="ECO:0000256" key="5">
    <source>
        <dbReference type="ARBA" id="ARBA00022679"/>
    </source>
</evidence>